<keyword evidence="8" id="KW-1185">Reference proteome</keyword>
<dbReference type="RefSeq" id="XP_040878399.1">
    <property type="nucleotide sequence ID" value="XM_041024921.1"/>
</dbReference>
<dbReference type="Gene3D" id="3.30.450.20">
    <property type="entry name" value="PAS domain"/>
    <property type="match status" value="1"/>
</dbReference>
<proteinExistence type="predicted"/>
<dbReference type="SUPFAM" id="SSF55785">
    <property type="entry name" value="PYP-like sensor domain (PAS domain)"/>
    <property type="match status" value="1"/>
</dbReference>
<dbReference type="GO" id="GO:0043565">
    <property type="term" value="F:sequence-specific DNA binding"/>
    <property type="evidence" value="ECO:0007669"/>
    <property type="project" value="InterPro"/>
</dbReference>
<evidence type="ECO:0000256" key="4">
    <source>
        <dbReference type="PROSITE-ProRule" id="PRU00094"/>
    </source>
</evidence>
<dbReference type="PANTHER" id="PTHR47255:SF4">
    <property type="entry name" value="GATA ZINC FINGER DOMAIN-CONTAINING PROTEIN 12"/>
    <property type="match status" value="1"/>
</dbReference>
<dbReference type="SUPFAM" id="SSF57716">
    <property type="entry name" value="Glucocorticoid receptor-like (DNA-binding domain)"/>
    <property type="match status" value="1"/>
</dbReference>
<feature type="compositionally biased region" description="Polar residues" evidence="5">
    <location>
        <begin position="244"/>
        <end position="253"/>
    </location>
</feature>
<dbReference type="Gene3D" id="3.30.50.10">
    <property type="entry name" value="Erythroid Transcription Factor GATA-1, subunit A"/>
    <property type="match status" value="1"/>
</dbReference>
<dbReference type="AlphaFoldDB" id="A0A074WFW7"/>
<name>A0A074WFW7_AURM1</name>
<evidence type="ECO:0000256" key="1">
    <source>
        <dbReference type="ARBA" id="ARBA00022723"/>
    </source>
</evidence>
<dbReference type="STRING" id="1043003.A0A074WFW7"/>
<dbReference type="InterPro" id="IPR000014">
    <property type="entry name" value="PAS"/>
</dbReference>
<evidence type="ECO:0000256" key="2">
    <source>
        <dbReference type="ARBA" id="ARBA00022771"/>
    </source>
</evidence>
<dbReference type="InterPro" id="IPR013088">
    <property type="entry name" value="Znf_NHR/GATA"/>
</dbReference>
<dbReference type="InterPro" id="IPR000679">
    <property type="entry name" value="Znf_GATA"/>
</dbReference>
<keyword evidence="3" id="KW-0862">Zinc</keyword>
<keyword evidence="1" id="KW-0479">Metal-binding</keyword>
<dbReference type="CDD" id="cd00130">
    <property type="entry name" value="PAS"/>
    <property type="match status" value="1"/>
</dbReference>
<dbReference type="GeneID" id="63918294"/>
<evidence type="ECO:0000313" key="7">
    <source>
        <dbReference type="EMBL" id="KEQ61376.1"/>
    </source>
</evidence>
<dbReference type="HOGENOM" id="CLU_024414_1_1_1"/>
<evidence type="ECO:0000256" key="3">
    <source>
        <dbReference type="ARBA" id="ARBA00022833"/>
    </source>
</evidence>
<dbReference type="InterPro" id="IPR035965">
    <property type="entry name" value="PAS-like_dom_sf"/>
</dbReference>
<feature type="region of interest" description="Disordered" evidence="5">
    <location>
        <begin position="222"/>
        <end position="253"/>
    </location>
</feature>
<dbReference type="GO" id="GO:0008270">
    <property type="term" value="F:zinc ion binding"/>
    <property type="evidence" value="ECO:0007669"/>
    <property type="project" value="UniProtKB-KW"/>
</dbReference>
<organism evidence="7 8">
    <name type="scientific">Aureobasidium melanogenum (strain CBS 110374)</name>
    <name type="common">Aureobasidium pullulans var. melanogenum</name>
    <dbReference type="NCBI Taxonomy" id="1043003"/>
    <lineage>
        <taxon>Eukaryota</taxon>
        <taxon>Fungi</taxon>
        <taxon>Dikarya</taxon>
        <taxon>Ascomycota</taxon>
        <taxon>Pezizomycotina</taxon>
        <taxon>Dothideomycetes</taxon>
        <taxon>Dothideomycetidae</taxon>
        <taxon>Dothideales</taxon>
        <taxon>Saccotheciaceae</taxon>
        <taxon>Aureobasidium</taxon>
    </lineage>
</organism>
<dbReference type="GO" id="GO:0006355">
    <property type="term" value="P:regulation of DNA-templated transcription"/>
    <property type="evidence" value="ECO:0007669"/>
    <property type="project" value="InterPro"/>
</dbReference>
<evidence type="ECO:0000256" key="5">
    <source>
        <dbReference type="SAM" id="MobiDB-lite"/>
    </source>
</evidence>
<dbReference type="Proteomes" id="UP000030672">
    <property type="component" value="Unassembled WGS sequence"/>
</dbReference>
<sequence>MAPNFQIEIESLPVDRSAGFHQKVVDGIEDLLLVLAEDGRVVYASSKSYSHMQIKPEALFGRYISTYMNVDDIPVFLVQWKENMALGSTWRSHHRLRQGDDTYKPFESTFKPYTDKTINKGTGTRTSTKLCLMTSRPYQITSTSLMDSFLEHYTTNIRLMNQLAQLKGEAEEFQESTTSTKMVDTTVQCATFKLEATTATATATVTATVTAKTTTPLKQVSNLALPPTTLPESESGAPRKRSISESTTSTKPQIDSVVGDIGIEIATSRLQTMKETGAWTAKPRTKKRKQELCTEYLCKECGTTDSPEWRRGPLGSKTLCNACGLRWSKAQKEKEKESIAAQKTQ</sequence>
<accession>A0A074WFW7</accession>
<dbReference type="Pfam" id="PF00320">
    <property type="entry name" value="GATA"/>
    <property type="match status" value="1"/>
</dbReference>
<dbReference type="Pfam" id="PF08448">
    <property type="entry name" value="PAS_4"/>
    <property type="match status" value="1"/>
</dbReference>
<evidence type="ECO:0000313" key="8">
    <source>
        <dbReference type="Proteomes" id="UP000030672"/>
    </source>
</evidence>
<keyword evidence="2 4" id="KW-0863">Zinc-finger</keyword>
<dbReference type="SMART" id="SM00401">
    <property type="entry name" value="ZnF_GATA"/>
    <property type="match status" value="1"/>
</dbReference>
<gene>
    <name evidence="7" type="ORF">M437DRAFT_67323</name>
</gene>
<evidence type="ECO:0000259" key="6">
    <source>
        <dbReference type="PROSITE" id="PS50114"/>
    </source>
</evidence>
<dbReference type="PANTHER" id="PTHR47255">
    <property type="entry name" value="GATA TRANSCRIPTION FACTOR 22-RELATED"/>
    <property type="match status" value="1"/>
</dbReference>
<dbReference type="CDD" id="cd00202">
    <property type="entry name" value="ZnF_GATA"/>
    <property type="match status" value="1"/>
</dbReference>
<dbReference type="InterPro" id="IPR052138">
    <property type="entry name" value="GATA_ZnFinger_Domain"/>
</dbReference>
<dbReference type="InterPro" id="IPR013656">
    <property type="entry name" value="PAS_4"/>
</dbReference>
<feature type="domain" description="GATA-type" evidence="6">
    <location>
        <begin position="298"/>
        <end position="325"/>
    </location>
</feature>
<dbReference type="PROSITE" id="PS00344">
    <property type="entry name" value="GATA_ZN_FINGER_1"/>
    <property type="match status" value="1"/>
</dbReference>
<dbReference type="EMBL" id="KL584838">
    <property type="protein sequence ID" value="KEQ61376.1"/>
    <property type="molecule type" value="Genomic_DNA"/>
</dbReference>
<protein>
    <recommendedName>
        <fullName evidence="6">GATA-type domain-containing protein</fullName>
    </recommendedName>
</protein>
<reference evidence="7 8" key="1">
    <citation type="journal article" date="2014" name="BMC Genomics">
        <title>Genome sequencing of four Aureobasidium pullulans varieties: biotechnological potential, stress tolerance, and description of new species.</title>
        <authorList>
            <person name="Gostin Ar C."/>
            <person name="Ohm R.A."/>
            <person name="Kogej T."/>
            <person name="Sonjak S."/>
            <person name="Turk M."/>
            <person name="Zajc J."/>
            <person name="Zalar P."/>
            <person name="Grube M."/>
            <person name="Sun H."/>
            <person name="Han J."/>
            <person name="Sharma A."/>
            <person name="Chiniquy J."/>
            <person name="Ngan C.Y."/>
            <person name="Lipzen A."/>
            <person name="Barry K."/>
            <person name="Grigoriev I.V."/>
            <person name="Gunde-Cimerman N."/>
        </authorList>
    </citation>
    <scope>NUCLEOTIDE SEQUENCE [LARGE SCALE GENOMIC DNA]</scope>
    <source>
        <strain evidence="7 8">CBS 110374</strain>
    </source>
</reference>
<dbReference type="PROSITE" id="PS50114">
    <property type="entry name" value="GATA_ZN_FINGER_2"/>
    <property type="match status" value="1"/>
</dbReference>